<gene>
    <name evidence="4" type="primary">rplW</name>
    <name evidence="5" type="ORF">AMK68_00875</name>
</gene>
<dbReference type="GO" id="GO:0005840">
    <property type="term" value="C:ribosome"/>
    <property type="evidence" value="ECO:0007669"/>
    <property type="project" value="UniProtKB-KW"/>
</dbReference>
<sequence length="101" mass="11517">MKDPHTIIIQPLLSEKSVAGTSENKYTFRVHLEANKVEIREAIETLFSGVRVDKVNTLHVRGKRRRTSGVGRRRRRPGRTANWKKAIVTLKEGKIPVFEGV</sequence>
<dbReference type="InterPro" id="IPR012677">
    <property type="entry name" value="Nucleotide-bd_a/b_plait_sf"/>
</dbReference>
<keyword evidence="3 4" id="KW-0687">Ribonucleoprotein</keyword>
<dbReference type="PATRIC" id="fig|1704032.3.peg.1054"/>
<dbReference type="AlphaFoldDB" id="A0A0S7XQK1"/>
<protein>
    <recommendedName>
        <fullName evidence="4">Large ribosomal subunit protein uL23</fullName>
    </recommendedName>
</protein>
<evidence type="ECO:0000313" key="6">
    <source>
        <dbReference type="Proteomes" id="UP000052020"/>
    </source>
</evidence>
<reference evidence="5 6" key="1">
    <citation type="journal article" date="2015" name="Microbiome">
        <title>Genomic resolution of linkages in carbon, nitrogen, and sulfur cycling among widespread estuary sediment bacteria.</title>
        <authorList>
            <person name="Baker B.J."/>
            <person name="Lazar C.S."/>
            <person name="Teske A.P."/>
            <person name="Dick G.J."/>
        </authorList>
    </citation>
    <scope>NUCLEOTIDE SEQUENCE [LARGE SCALE GENOMIC DNA]</scope>
    <source>
        <strain evidence="5">DG_56</strain>
    </source>
</reference>
<evidence type="ECO:0000256" key="3">
    <source>
        <dbReference type="ARBA" id="ARBA00023274"/>
    </source>
</evidence>
<keyword evidence="4" id="KW-0699">rRNA-binding</keyword>
<dbReference type="Pfam" id="PF00276">
    <property type="entry name" value="Ribosomal_L23"/>
    <property type="match status" value="1"/>
</dbReference>
<accession>A0A0S7XQK1</accession>
<keyword evidence="2 4" id="KW-0689">Ribosomal protein</keyword>
<keyword evidence="4" id="KW-0694">RNA-binding</keyword>
<dbReference type="Proteomes" id="UP000052020">
    <property type="component" value="Unassembled WGS sequence"/>
</dbReference>
<dbReference type="Gene3D" id="3.30.70.330">
    <property type="match status" value="1"/>
</dbReference>
<dbReference type="HAMAP" id="MF_01369_B">
    <property type="entry name" value="Ribosomal_uL23_B"/>
    <property type="match status" value="1"/>
</dbReference>
<dbReference type="GO" id="GO:0003735">
    <property type="term" value="F:structural constituent of ribosome"/>
    <property type="evidence" value="ECO:0007669"/>
    <property type="project" value="InterPro"/>
</dbReference>
<dbReference type="GO" id="GO:0006412">
    <property type="term" value="P:translation"/>
    <property type="evidence" value="ECO:0007669"/>
    <property type="project" value="UniProtKB-UniRule"/>
</dbReference>
<dbReference type="PANTHER" id="PTHR11620">
    <property type="entry name" value="60S RIBOSOMAL PROTEIN L23A"/>
    <property type="match status" value="1"/>
</dbReference>
<organism evidence="5 6">
    <name type="scientific">candidate division KD3-62 bacterium DG_56</name>
    <dbReference type="NCBI Taxonomy" id="1704032"/>
    <lineage>
        <taxon>Bacteria</taxon>
        <taxon>candidate division KD3-62</taxon>
    </lineage>
</organism>
<comment type="caution">
    <text evidence="5">The sequence shown here is derived from an EMBL/GenBank/DDBJ whole genome shotgun (WGS) entry which is preliminary data.</text>
</comment>
<comment type="similarity">
    <text evidence="1 4">Belongs to the universal ribosomal protein uL23 family.</text>
</comment>
<comment type="function">
    <text evidence="4">One of the early assembly proteins it binds 23S rRNA. One of the proteins that surrounds the polypeptide exit tunnel on the outside of the ribosome. Forms the main docking site for trigger factor binding to the ribosome.</text>
</comment>
<dbReference type="NCBIfam" id="NF004363">
    <property type="entry name" value="PRK05738.2-4"/>
    <property type="match status" value="1"/>
</dbReference>
<dbReference type="SUPFAM" id="SSF54189">
    <property type="entry name" value="Ribosomal proteins S24e, L23 and L15e"/>
    <property type="match status" value="1"/>
</dbReference>
<evidence type="ECO:0000256" key="1">
    <source>
        <dbReference type="ARBA" id="ARBA00006700"/>
    </source>
</evidence>
<proteinExistence type="inferred from homology"/>
<dbReference type="GO" id="GO:0019843">
    <property type="term" value="F:rRNA binding"/>
    <property type="evidence" value="ECO:0007669"/>
    <property type="project" value="UniProtKB-UniRule"/>
</dbReference>
<evidence type="ECO:0000313" key="5">
    <source>
        <dbReference type="EMBL" id="KPJ64712.1"/>
    </source>
</evidence>
<evidence type="ECO:0000256" key="2">
    <source>
        <dbReference type="ARBA" id="ARBA00022980"/>
    </source>
</evidence>
<dbReference type="InterPro" id="IPR012678">
    <property type="entry name" value="Ribosomal_uL23/eL15/eS24_sf"/>
</dbReference>
<name>A0A0S7XQK1_9BACT</name>
<evidence type="ECO:0000256" key="4">
    <source>
        <dbReference type="HAMAP-Rule" id="MF_01369"/>
    </source>
</evidence>
<dbReference type="EMBL" id="LIZY01000011">
    <property type="protein sequence ID" value="KPJ64712.1"/>
    <property type="molecule type" value="Genomic_DNA"/>
</dbReference>
<comment type="subunit">
    <text evidence="4">Part of the 50S ribosomal subunit. Contacts protein L29, and trigger factor when it is bound to the ribosome.</text>
</comment>
<dbReference type="InterPro" id="IPR013025">
    <property type="entry name" value="Ribosomal_uL23-like"/>
</dbReference>
<dbReference type="GO" id="GO:1990904">
    <property type="term" value="C:ribonucleoprotein complex"/>
    <property type="evidence" value="ECO:0007669"/>
    <property type="project" value="UniProtKB-KW"/>
</dbReference>